<protein>
    <recommendedName>
        <fullName evidence="4">Plant thionin family protein</fullName>
    </recommendedName>
</protein>
<dbReference type="AlphaFoldDB" id="V4LZU9"/>
<gene>
    <name evidence="2" type="ORF">EUTSA_v10027078mg</name>
</gene>
<feature type="signal peptide" evidence="1">
    <location>
        <begin position="1"/>
        <end position="27"/>
    </location>
</feature>
<organism evidence="2 3">
    <name type="scientific">Eutrema salsugineum</name>
    <name type="common">Saltwater cress</name>
    <name type="synonym">Sisymbrium salsugineum</name>
    <dbReference type="NCBI Taxonomy" id="72664"/>
    <lineage>
        <taxon>Eukaryota</taxon>
        <taxon>Viridiplantae</taxon>
        <taxon>Streptophyta</taxon>
        <taxon>Embryophyta</taxon>
        <taxon>Tracheophyta</taxon>
        <taxon>Spermatophyta</taxon>
        <taxon>Magnoliopsida</taxon>
        <taxon>eudicotyledons</taxon>
        <taxon>Gunneridae</taxon>
        <taxon>Pentapetalae</taxon>
        <taxon>rosids</taxon>
        <taxon>malvids</taxon>
        <taxon>Brassicales</taxon>
        <taxon>Brassicaceae</taxon>
        <taxon>Eutremeae</taxon>
        <taxon>Eutrema</taxon>
    </lineage>
</organism>
<name>V4LZU9_EUTSA</name>
<proteinExistence type="predicted"/>
<evidence type="ECO:0000256" key="1">
    <source>
        <dbReference type="SAM" id="SignalP"/>
    </source>
</evidence>
<dbReference type="Proteomes" id="UP000030689">
    <property type="component" value="Unassembled WGS sequence"/>
</dbReference>
<dbReference type="KEGG" id="eus:EUTSA_v10027078mg"/>
<feature type="chain" id="PRO_5004721321" description="Plant thionin family protein" evidence="1">
    <location>
        <begin position="28"/>
        <end position="96"/>
    </location>
</feature>
<sequence length="96" mass="10996">MAAQVSKKFCSVLMIVILFTIMFSVQASDSSKRAVCIRDCITNQCMKASKKVTPKTCRTPCKIICGGRMGTFHYKNIRGYHDPVTRFCRMFRWICT</sequence>
<dbReference type="PANTHER" id="PTHR31710:SF39">
    <property type="entry name" value="PLANT THIONIN FAMILY PROTEIN"/>
    <property type="match status" value="1"/>
</dbReference>
<evidence type="ECO:0000313" key="3">
    <source>
        <dbReference type="Proteomes" id="UP000030689"/>
    </source>
</evidence>
<dbReference type="OMA" id="YTSCKIM"/>
<reference evidence="2 3" key="1">
    <citation type="journal article" date="2013" name="Front. Plant Sci.">
        <title>The Reference Genome of the Halophytic Plant Eutrema salsugineum.</title>
        <authorList>
            <person name="Yang R."/>
            <person name="Jarvis D.E."/>
            <person name="Chen H."/>
            <person name="Beilstein M.A."/>
            <person name="Grimwood J."/>
            <person name="Jenkins J."/>
            <person name="Shu S."/>
            <person name="Prochnik S."/>
            <person name="Xin M."/>
            <person name="Ma C."/>
            <person name="Schmutz J."/>
            <person name="Wing R.A."/>
            <person name="Mitchell-Olds T."/>
            <person name="Schumaker K.S."/>
            <person name="Wang X."/>
        </authorList>
    </citation>
    <scope>NUCLEOTIDE SEQUENCE [LARGE SCALE GENOMIC DNA]</scope>
</reference>
<keyword evidence="3" id="KW-1185">Reference proteome</keyword>
<dbReference type="PANTHER" id="PTHR31710">
    <property type="entry name" value="GB|AAF16529.1-RELATED"/>
    <property type="match status" value="1"/>
</dbReference>
<dbReference type="EMBL" id="KI517384">
    <property type="protein sequence ID" value="ESQ56210.1"/>
    <property type="molecule type" value="Genomic_DNA"/>
</dbReference>
<evidence type="ECO:0008006" key="4">
    <source>
        <dbReference type="Google" id="ProtNLM"/>
    </source>
</evidence>
<evidence type="ECO:0000313" key="2">
    <source>
        <dbReference type="EMBL" id="ESQ56210.1"/>
    </source>
</evidence>
<keyword evidence="1" id="KW-0732">Signal</keyword>
<accession>V4LZU9</accession>
<dbReference type="Gramene" id="ESQ56210">
    <property type="protein sequence ID" value="ESQ56210"/>
    <property type="gene ID" value="EUTSA_v10027078mg"/>
</dbReference>